<dbReference type="Gene3D" id="3.40.50.1390">
    <property type="entry name" value="Resolvase, N-terminal catalytic domain"/>
    <property type="match status" value="1"/>
</dbReference>
<organism evidence="4 5">
    <name type="scientific">Mesorhizobium escarrei</name>
    <dbReference type="NCBI Taxonomy" id="666018"/>
    <lineage>
        <taxon>Bacteria</taxon>
        <taxon>Pseudomonadati</taxon>
        <taxon>Pseudomonadota</taxon>
        <taxon>Alphaproteobacteria</taxon>
        <taxon>Hyphomicrobiales</taxon>
        <taxon>Phyllobacteriaceae</taxon>
        <taxon>Mesorhizobium</taxon>
    </lineage>
</organism>
<dbReference type="CDD" id="cd00338">
    <property type="entry name" value="Ser_Recombinase"/>
    <property type="match status" value="1"/>
</dbReference>
<proteinExistence type="predicted"/>
<feature type="domain" description="Resolvase/invertase-type recombinase catalytic" evidence="3">
    <location>
        <begin position="4"/>
        <end position="146"/>
    </location>
</feature>
<dbReference type="InterPro" id="IPR036162">
    <property type="entry name" value="Resolvase-like_N_sf"/>
</dbReference>
<sequence>MKSAVAYYRLSTQRQGRSGLGLDAQRTAITRFAEAEGITLLAEFPEVETGKGADALDRRPQLAAALATARLAKCPVLVAKLDRLSRDVAFIAGLMAQRVPFIVAELGADADPFMLHLYAALAEKERRQISERTKSALASRKLQGTKLGNPTSAGQAAAAGREVQTQAADRFAETIRPTIMSLQKAGVTSLRGISIALNNRGIRTARGGEWQVSNVRNILARKATPLVKAFYMREQRTRSRHA</sequence>
<dbReference type="PANTHER" id="PTHR30461">
    <property type="entry name" value="DNA-INVERTASE FROM LAMBDOID PROPHAGE"/>
    <property type="match status" value="1"/>
</dbReference>
<dbReference type="EMBL" id="CAKXZT010000130">
    <property type="protein sequence ID" value="CAH2402707.1"/>
    <property type="molecule type" value="Genomic_DNA"/>
</dbReference>
<gene>
    <name evidence="4" type="ORF">MES5069_350013</name>
</gene>
<name>A0ABM9E0X1_9HYPH</name>
<dbReference type="SMART" id="SM00857">
    <property type="entry name" value="Resolvase"/>
    <property type="match status" value="1"/>
</dbReference>
<dbReference type="Proteomes" id="UP001153050">
    <property type="component" value="Unassembled WGS sequence"/>
</dbReference>
<reference evidence="4 5" key="1">
    <citation type="submission" date="2022-03" db="EMBL/GenBank/DDBJ databases">
        <authorList>
            <person name="Brunel B."/>
        </authorList>
    </citation>
    <scope>NUCLEOTIDE SEQUENCE [LARGE SCALE GENOMIC DNA]</scope>
    <source>
        <strain evidence="4">STM5069sample</strain>
    </source>
</reference>
<protein>
    <submittedName>
        <fullName evidence="4">Resolvase</fullName>
    </submittedName>
</protein>
<dbReference type="PANTHER" id="PTHR30461:SF2">
    <property type="entry name" value="SERINE RECOMBINASE PINE-RELATED"/>
    <property type="match status" value="1"/>
</dbReference>
<keyword evidence="2" id="KW-0233">DNA recombination</keyword>
<dbReference type="RefSeq" id="WP_254019290.1">
    <property type="nucleotide sequence ID" value="NZ_CAKXZT010000130.1"/>
</dbReference>
<evidence type="ECO:0000256" key="1">
    <source>
        <dbReference type="ARBA" id="ARBA00023125"/>
    </source>
</evidence>
<keyword evidence="1" id="KW-0238">DNA-binding</keyword>
<evidence type="ECO:0000313" key="5">
    <source>
        <dbReference type="Proteomes" id="UP001153050"/>
    </source>
</evidence>
<dbReference type="InterPro" id="IPR050639">
    <property type="entry name" value="SSR_resolvase"/>
</dbReference>
<evidence type="ECO:0000259" key="3">
    <source>
        <dbReference type="SMART" id="SM00857"/>
    </source>
</evidence>
<comment type="caution">
    <text evidence="4">The sequence shown here is derived from an EMBL/GenBank/DDBJ whole genome shotgun (WGS) entry which is preliminary data.</text>
</comment>
<evidence type="ECO:0000313" key="4">
    <source>
        <dbReference type="EMBL" id="CAH2402707.1"/>
    </source>
</evidence>
<keyword evidence="5" id="KW-1185">Reference proteome</keyword>
<evidence type="ECO:0000256" key="2">
    <source>
        <dbReference type="ARBA" id="ARBA00023172"/>
    </source>
</evidence>
<dbReference type="InterPro" id="IPR011109">
    <property type="entry name" value="DNA_bind_recombinase_dom"/>
</dbReference>
<dbReference type="SUPFAM" id="SSF53041">
    <property type="entry name" value="Resolvase-like"/>
    <property type="match status" value="1"/>
</dbReference>
<dbReference type="Pfam" id="PF07508">
    <property type="entry name" value="Recombinase"/>
    <property type="match status" value="1"/>
</dbReference>
<dbReference type="Pfam" id="PF00239">
    <property type="entry name" value="Resolvase"/>
    <property type="match status" value="1"/>
</dbReference>
<dbReference type="InterPro" id="IPR006119">
    <property type="entry name" value="Resolv_N"/>
</dbReference>
<accession>A0ABM9E0X1</accession>